<accession>A0ACB6R990</accession>
<organism evidence="1 2">
    <name type="scientific">Lindgomyces ingoldianus</name>
    <dbReference type="NCBI Taxonomy" id="673940"/>
    <lineage>
        <taxon>Eukaryota</taxon>
        <taxon>Fungi</taxon>
        <taxon>Dikarya</taxon>
        <taxon>Ascomycota</taxon>
        <taxon>Pezizomycotina</taxon>
        <taxon>Dothideomycetes</taxon>
        <taxon>Pleosporomycetidae</taxon>
        <taxon>Pleosporales</taxon>
        <taxon>Lindgomycetaceae</taxon>
        <taxon>Lindgomyces</taxon>
    </lineage>
</organism>
<dbReference type="EMBL" id="MU003495">
    <property type="protein sequence ID" value="KAF2475824.1"/>
    <property type="molecule type" value="Genomic_DNA"/>
</dbReference>
<reference evidence="1" key="1">
    <citation type="journal article" date="2020" name="Stud. Mycol.">
        <title>101 Dothideomycetes genomes: a test case for predicting lifestyles and emergence of pathogens.</title>
        <authorList>
            <person name="Haridas S."/>
            <person name="Albert R."/>
            <person name="Binder M."/>
            <person name="Bloem J."/>
            <person name="Labutti K."/>
            <person name="Salamov A."/>
            <person name="Andreopoulos B."/>
            <person name="Baker S."/>
            <person name="Barry K."/>
            <person name="Bills G."/>
            <person name="Bluhm B."/>
            <person name="Cannon C."/>
            <person name="Castanera R."/>
            <person name="Culley D."/>
            <person name="Daum C."/>
            <person name="Ezra D."/>
            <person name="Gonzalez J."/>
            <person name="Henrissat B."/>
            <person name="Kuo A."/>
            <person name="Liang C."/>
            <person name="Lipzen A."/>
            <person name="Lutzoni F."/>
            <person name="Magnuson J."/>
            <person name="Mondo S."/>
            <person name="Nolan M."/>
            <person name="Ohm R."/>
            <person name="Pangilinan J."/>
            <person name="Park H.-J."/>
            <person name="Ramirez L."/>
            <person name="Alfaro M."/>
            <person name="Sun H."/>
            <person name="Tritt A."/>
            <person name="Yoshinaga Y."/>
            <person name="Zwiers L.-H."/>
            <person name="Turgeon B."/>
            <person name="Goodwin S."/>
            <person name="Spatafora J."/>
            <person name="Crous P."/>
            <person name="Grigoriev I."/>
        </authorList>
    </citation>
    <scope>NUCLEOTIDE SEQUENCE</scope>
    <source>
        <strain evidence="1">ATCC 200398</strain>
    </source>
</reference>
<sequence>MLLLLATAYKLSFHFREIILLLLLFLKACQKQQGAEDKEPLQNSRVLCHREEARWSRALRTLYRKSNNPKQERVRGEGPTFTLTRVTLEGHSTNKAGPIRAQARLSQCGPWVRVSESLIWHSYLRWSITQGQRESISMGRRNLESATRGLVSMTAGAVDQQPPFDLYFTLTKIKEIRARRVLLRVCSQSHDWNESLKKSLRGADPPQALKWNGREYTSESASCNTNREWWAYLRNHPSIVTMCFCSTTIFLICLSASYAPWLPPDPRSLHLTIAYSCSLLYPCHHSAQHPEGASRYDREMLKTA</sequence>
<comment type="caution">
    <text evidence="1">The sequence shown here is derived from an EMBL/GenBank/DDBJ whole genome shotgun (WGS) entry which is preliminary data.</text>
</comment>
<protein>
    <submittedName>
        <fullName evidence="1">Uncharacterized protein</fullName>
    </submittedName>
</protein>
<evidence type="ECO:0000313" key="1">
    <source>
        <dbReference type="EMBL" id="KAF2475824.1"/>
    </source>
</evidence>
<gene>
    <name evidence="1" type="ORF">BDR25DRAFT_350106</name>
</gene>
<keyword evidence="2" id="KW-1185">Reference proteome</keyword>
<evidence type="ECO:0000313" key="2">
    <source>
        <dbReference type="Proteomes" id="UP000799755"/>
    </source>
</evidence>
<name>A0ACB6R990_9PLEO</name>
<dbReference type="Proteomes" id="UP000799755">
    <property type="component" value="Unassembled WGS sequence"/>
</dbReference>
<proteinExistence type="predicted"/>